<proteinExistence type="predicted"/>
<feature type="region of interest" description="Disordered" evidence="1">
    <location>
        <begin position="22"/>
        <end position="42"/>
    </location>
</feature>
<organism evidence="2 3">
    <name type="scientific">Lactobacillus delbrueckii subsp. bulgaricus</name>
    <dbReference type="NCBI Taxonomy" id="1585"/>
    <lineage>
        <taxon>Bacteria</taxon>
        <taxon>Bacillati</taxon>
        <taxon>Bacillota</taxon>
        <taxon>Bacilli</taxon>
        <taxon>Lactobacillales</taxon>
        <taxon>Lactobacillaceae</taxon>
        <taxon>Lactobacillus</taxon>
    </lineage>
</organism>
<sequence>MGDLGKSNPAVFRQFEVVQAAGAQGNQDKVDDGDAGKTDGTSLLENQVSNMTYLAVSPAFKA</sequence>
<name>A0AAV5PLH9_LACDE</name>
<evidence type="ECO:0000256" key="1">
    <source>
        <dbReference type="SAM" id="MobiDB-lite"/>
    </source>
</evidence>
<feature type="compositionally biased region" description="Basic and acidic residues" evidence="1">
    <location>
        <begin position="28"/>
        <end position="37"/>
    </location>
</feature>
<gene>
    <name evidence="2" type="ORF">ME0900_10880</name>
</gene>
<reference evidence="2" key="1">
    <citation type="submission" date="2023-04" db="EMBL/GenBank/DDBJ databases">
        <title>Draft genome sequences of Lactobacillus delbrueckii subsp. bulgaricus ME-900 and ME-901 with improved acid tolerance.</title>
        <authorList>
            <person name="Ishida T."/>
            <person name="Yamamoto E."/>
            <person name="Koizumi A."/>
            <person name="Fujiwara S."/>
            <person name="Makino S."/>
            <person name="Kano H."/>
            <person name="Kimura K."/>
        </authorList>
    </citation>
    <scope>NUCLEOTIDE SEQUENCE</scope>
    <source>
        <strain evidence="2">ME-900</strain>
    </source>
</reference>
<protein>
    <submittedName>
        <fullName evidence="2">Uncharacterized protein</fullName>
    </submittedName>
</protein>
<dbReference type="EMBL" id="BSWK01000014">
    <property type="protein sequence ID" value="GMB86715.1"/>
    <property type="molecule type" value="Genomic_DNA"/>
</dbReference>
<accession>A0AAV5PLH9</accession>
<evidence type="ECO:0000313" key="3">
    <source>
        <dbReference type="Proteomes" id="UP001165243"/>
    </source>
</evidence>
<dbReference type="Proteomes" id="UP001165243">
    <property type="component" value="Unassembled WGS sequence"/>
</dbReference>
<dbReference type="AlphaFoldDB" id="A0AAV5PLH9"/>
<comment type="caution">
    <text evidence="2">The sequence shown here is derived from an EMBL/GenBank/DDBJ whole genome shotgun (WGS) entry which is preliminary data.</text>
</comment>
<evidence type="ECO:0000313" key="2">
    <source>
        <dbReference type="EMBL" id="GMB86715.1"/>
    </source>
</evidence>